<feature type="transmembrane region" description="Helical" evidence="6">
    <location>
        <begin position="138"/>
        <end position="160"/>
    </location>
</feature>
<feature type="transmembrane region" description="Helical" evidence="6">
    <location>
        <begin position="62"/>
        <end position="82"/>
    </location>
</feature>
<evidence type="ECO:0000313" key="8">
    <source>
        <dbReference type="EMBL" id="KAK0316971.1"/>
    </source>
</evidence>
<evidence type="ECO:0000256" key="4">
    <source>
        <dbReference type="ARBA" id="ARBA00023136"/>
    </source>
</evidence>
<feature type="region of interest" description="Disordered" evidence="5">
    <location>
        <begin position="328"/>
        <end position="358"/>
    </location>
</feature>
<gene>
    <name evidence="8" type="ORF">LTR82_012113</name>
</gene>
<feature type="transmembrane region" description="Helical" evidence="6">
    <location>
        <begin position="185"/>
        <end position="209"/>
    </location>
</feature>
<organism evidence="8 9">
    <name type="scientific">Friedmanniomyces endolithicus</name>
    <dbReference type="NCBI Taxonomy" id="329885"/>
    <lineage>
        <taxon>Eukaryota</taxon>
        <taxon>Fungi</taxon>
        <taxon>Dikarya</taxon>
        <taxon>Ascomycota</taxon>
        <taxon>Pezizomycotina</taxon>
        <taxon>Dothideomycetes</taxon>
        <taxon>Dothideomycetidae</taxon>
        <taxon>Mycosphaerellales</taxon>
        <taxon>Teratosphaeriaceae</taxon>
        <taxon>Friedmanniomyces</taxon>
    </lineage>
</organism>
<evidence type="ECO:0000313" key="9">
    <source>
        <dbReference type="Proteomes" id="UP001168146"/>
    </source>
</evidence>
<accession>A0AAN6JA16</accession>
<dbReference type="Proteomes" id="UP001168146">
    <property type="component" value="Unassembled WGS sequence"/>
</dbReference>
<proteinExistence type="predicted"/>
<feature type="transmembrane region" description="Helical" evidence="6">
    <location>
        <begin position="230"/>
        <end position="251"/>
    </location>
</feature>
<dbReference type="PANTHER" id="PTHR23112:SF37">
    <property type="entry name" value="G PROTEIN-COUPLED RECEPTOR GPR1"/>
    <property type="match status" value="1"/>
</dbReference>
<dbReference type="Gene3D" id="1.20.1070.10">
    <property type="entry name" value="Rhodopsin 7-helix transmembrane proteins"/>
    <property type="match status" value="1"/>
</dbReference>
<dbReference type="Pfam" id="PF00001">
    <property type="entry name" value="7tm_1"/>
    <property type="match status" value="1"/>
</dbReference>
<evidence type="ECO:0000256" key="1">
    <source>
        <dbReference type="ARBA" id="ARBA00004141"/>
    </source>
</evidence>
<dbReference type="SUPFAM" id="SSF81321">
    <property type="entry name" value="Family A G protein-coupled receptor-like"/>
    <property type="match status" value="1"/>
</dbReference>
<comment type="subcellular location">
    <subcellularLocation>
        <location evidence="1">Membrane</location>
        <topology evidence="1">Multi-pass membrane protein</topology>
    </subcellularLocation>
</comment>
<evidence type="ECO:0000256" key="6">
    <source>
        <dbReference type="SAM" id="Phobius"/>
    </source>
</evidence>
<feature type="compositionally biased region" description="Pro residues" evidence="5">
    <location>
        <begin position="444"/>
        <end position="463"/>
    </location>
</feature>
<protein>
    <recommendedName>
        <fullName evidence="7">G-protein coupled receptors family 1 profile domain-containing protein</fullName>
    </recommendedName>
</protein>
<dbReference type="InterPro" id="IPR000276">
    <property type="entry name" value="GPCR_Rhodpsn"/>
</dbReference>
<feature type="transmembrane region" description="Helical" evidence="6">
    <location>
        <begin position="102"/>
        <end position="126"/>
    </location>
</feature>
<evidence type="ECO:0000259" key="7">
    <source>
        <dbReference type="PROSITE" id="PS50262"/>
    </source>
</evidence>
<name>A0AAN6JA16_9PEZI</name>
<feature type="compositionally biased region" description="Gly residues" evidence="5">
    <location>
        <begin position="343"/>
        <end position="357"/>
    </location>
</feature>
<feature type="transmembrane region" description="Helical" evidence="6">
    <location>
        <begin position="263"/>
        <end position="286"/>
    </location>
</feature>
<evidence type="ECO:0000256" key="5">
    <source>
        <dbReference type="SAM" id="MobiDB-lite"/>
    </source>
</evidence>
<feature type="domain" description="G-protein coupled receptors family 1 profile" evidence="7">
    <location>
        <begin position="35"/>
        <end position="284"/>
    </location>
</feature>
<dbReference type="EMBL" id="JASUXU010000047">
    <property type="protein sequence ID" value="KAK0316971.1"/>
    <property type="molecule type" value="Genomic_DNA"/>
</dbReference>
<dbReference type="GO" id="GO:0005886">
    <property type="term" value="C:plasma membrane"/>
    <property type="evidence" value="ECO:0007669"/>
    <property type="project" value="TreeGrafter"/>
</dbReference>
<comment type="caution">
    <text evidence="8">The sequence shown here is derived from an EMBL/GenBank/DDBJ whole genome shotgun (WGS) entry which is preliminary data.</text>
</comment>
<dbReference type="InterPro" id="IPR017452">
    <property type="entry name" value="GPCR_Rhodpsn_7TM"/>
</dbReference>
<evidence type="ECO:0000256" key="3">
    <source>
        <dbReference type="ARBA" id="ARBA00022989"/>
    </source>
</evidence>
<sequence>MADSLVNEPTTLAPLPPTLHRGLIAVAVFGFLSFLTSLALLCRLGYRLVTWKRKSQARVNQFTILLFNLVFADVQQSVAFLLNTEWLRRNALDVASPTCWAQGWFVSTGDLASGLFTLAIAVHSFLDIVHDFRLGHKAFLACLALLWAFVYVCAIIGVALHPSDFYVRAGAWCWINVKYSSERLWLHYFFVIVAEFGTVIIYALTYLILRRRVAESFYTTSDTALRARSAAKLIIAYPIVYVLCTLPLVIMRLTSMAGGAVTFPQLCVAGALITSNGWLDVLLYTVTRRALLFGSDVALDERSGVLDTFRLRPDAGFGVTTTIEAAGGVGRRPSNRHRRKGSQLGGFVGGGGGGGQSPMGSTEELVGLGGVKMQTVVQTVTESVEMETVGGKGKTSFDTRSQKSRDKCAYEPLSPCPPWNSAETFWIRVHALLTHHTSCSHPAIPIPISPPTKTRSPPPPPPH</sequence>
<feature type="transmembrane region" description="Helical" evidence="6">
    <location>
        <begin position="20"/>
        <end position="41"/>
    </location>
</feature>
<evidence type="ECO:0000256" key="2">
    <source>
        <dbReference type="ARBA" id="ARBA00022692"/>
    </source>
</evidence>
<dbReference type="PROSITE" id="PS50262">
    <property type="entry name" value="G_PROTEIN_RECEP_F1_2"/>
    <property type="match status" value="1"/>
</dbReference>
<keyword evidence="2 6" id="KW-0812">Transmembrane</keyword>
<reference evidence="8" key="1">
    <citation type="submission" date="2021-12" db="EMBL/GenBank/DDBJ databases">
        <title>Black yeast isolated from Biological Soil Crust.</title>
        <authorList>
            <person name="Kurbessoian T."/>
        </authorList>
    </citation>
    <scope>NUCLEOTIDE SEQUENCE</scope>
    <source>
        <strain evidence="8">CCFEE 5208</strain>
    </source>
</reference>
<dbReference type="AlphaFoldDB" id="A0AAN6JA16"/>
<feature type="region of interest" description="Disordered" evidence="5">
    <location>
        <begin position="440"/>
        <end position="463"/>
    </location>
</feature>
<keyword evidence="3 6" id="KW-1133">Transmembrane helix</keyword>
<dbReference type="PANTHER" id="PTHR23112">
    <property type="entry name" value="G PROTEIN-COUPLED RECEPTOR 157-RELATED"/>
    <property type="match status" value="1"/>
</dbReference>
<keyword evidence="4 6" id="KW-0472">Membrane</keyword>
<dbReference type="GO" id="GO:0004930">
    <property type="term" value="F:G protein-coupled receptor activity"/>
    <property type="evidence" value="ECO:0007669"/>
    <property type="project" value="InterPro"/>
</dbReference>
<dbReference type="GO" id="GO:0007189">
    <property type="term" value="P:adenylate cyclase-activating G protein-coupled receptor signaling pathway"/>
    <property type="evidence" value="ECO:0007669"/>
    <property type="project" value="TreeGrafter"/>
</dbReference>